<dbReference type="InterPro" id="IPR024079">
    <property type="entry name" value="MetalloPept_cat_dom_sf"/>
</dbReference>
<evidence type="ECO:0000256" key="1">
    <source>
        <dbReference type="SAM" id="MobiDB-lite"/>
    </source>
</evidence>
<accession>A0A6A5K4Q7</accession>
<protein>
    <recommendedName>
        <fullName evidence="5">Phospholipase B-like</fullName>
    </recommendedName>
</protein>
<dbReference type="OrthoDB" id="3690958at2759"/>
<dbReference type="Gene3D" id="3.40.390.10">
    <property type="entry name" value="Collagenase (Catalytic Domain)"/>
    <property type="match status" value="1"/>
</dbReference>
<proteinExistence type="predicted"/>
<evidence type="ECO:0000256" key="2">
    <source>
        <dbReference type="SAM" id="SignalP"/>
    </source>
</evidence>
<keyword evidence="4" id="KW-1185">Reference proteome</keyword>
<evidence type="ECO:0008006" key="5">
    <source>
        <dbReference type="Google" id="ProtNLM"/>
    </source>
</evidence>
<evidence type="ECO:0000313" key="4">
    <source>
        <dbReference type="Proteomes" id="UP000800040"/>
    </source>
</evidence>
<feature type="chain" id="PRO_5025606459" description="Phospholipase B-like" evidence="2">
    <location>
        <begin position="25"/>
        <end position="314"/>
    </location>
</feature>
<feature type="compositionally biased region" description="Low complexity" evidence="1">
    <location>
        <begin position="52"/>
        <end position="70"/>
    </location>
</feature>
<gene>
    <name evidence="3" type="ORF">BDW02DRAFT_29250</name>
</gene>
<organism evidence="3 4">
    <name type="scientific">Decorospora gaudefroyi</name>
    <dbReference type="NCBI Taxonomy" id="184978"/>
    <lineage>
        <taxon>Eukaryota</taxon>
        <taxon>Fungi</taxon>
        <taxon>Dikarya</taxon>
        <taxon>Ascomycota</taxon>
        <taxon>Pezizomycotina</taxon>
        <taxon>Dothideomycetes</taxon>
        <taxon>Pleosporomycetidae</taxon>
        <taxon>Pleosporales</taxon>
        <taxon>Pleosporineae</taxon>
        <taxon>Pleosporaceae</taxon>
        <taxon>Decorospora</taxon>
    </lineage>
</organism>
<dbReference type="AlphaFoldDB" id="A0A6A5K4Q7"/>
<dbReference type="Proteomes" id="UP000800040">
    <property type="component" value="Unassembled WGS sequence"/>
</dbReference>
<feature type="compositionally biased region" description="Low complexity" evidence="1">
    <location>
        <begin position="33"/>
        <end position="45"/>
    </location>
</feature>
<name>A0A6A5K4Q7_9PLEO</name>
<dbReference type="GO" id="GO:0008237">
    <property type="term" value="F:metallopeptidase activity"/>
    <property type="evidence" value="ECO:0007669"/>
    <property type="project" value="InterPro"/>
</dbReference>
<evidence type="ECO:0000313" key="3">
    <source>
        <dbReference type="EMBL" id="KAF1831929.1"/>
    </source>
</evidence>
<feature type="region of interest" description="Disordered" evidence="1">
    <location>
        <begin position="28"/>
        <end position="89"/>
    </location>
</feature>
<keyword evidence="2" id="KW-0732">Signal</keyword>
<sequence length="314" mass="34017">MSAIRLGQTFLSIALLALLAVGSAAQTSSRSLSAPTDSADSSATPEAPSSNVSLSTSLPASAVASSPAASQTPVDSEDDQSFTWSDGSCSPEHQDLIVKAFRDANAMTRAAVEAETDHEHDPAFWELFGGRAVGDFTAIKSAFDQVLQGPWSITASCNFDGSVAECTDQRKYGGIGATEAAGQTRKRDEKASLSATLVFCQEFFRFPPLDHRVQMGINHPYYLEARYDLGYFHDNQGRRMRRMKTTPRLTAIRYNFASHAVQLYSHISGFTAAHLGSLGLYETVRGHTMVSMLRGLLRQNIGPTQRPGMRLGIT</sequence>
<dbReference type="EMBL" id="ML975351">
    <property type="protein sequence ID" value="KAF1831929.1"/>
    <property type="molecule type" value="Genomic_DNA"/>
</dbReference>
<feature type="signal peptide" evidence="2">
    <location>
        <begin position="1"/>
        <end position="24"/>
    </location>
</feature>
<reference evidence="3" key="1">
    <citation type="submission" date="2020-01" db="EMBL/GenBank/DDBJ databases">
        <authorList>
            <consortium name="DOE Joint Genome Institute"/>
            <person name="Haridas S."/>
            <person name="Albert R."/>
            <person name="Binder M."/>
            <person name="Bloem J."/>
            <person name="Labutti K."/>
            <person name="Salamov A."/>
            <person name="Andreopoulos B."/>
            <person name="Baker S.E."/>
            <person name="Barry K."/>
            <person name="Bills G."/>
            <person name="Bluhm B.H."/>
            <person name="Cannon C."/>
            <person name="Castanera R."/>
            <person name="Culley D.E."/>
            <person name="Daum C."/>
            <person name="Ezra D."/>
            <person name="Gonzalez J.B."/>
            <person name="Henrissat B."/>
            <person name="Kuo A."/>
            <person name="Liang C."/>
            <person name="Lipzen A."/>
            <person name="Lutzoni F."/>
            <person name="Magnuson J."/>
            <person name="Mondo S."/>
            <person name="Nolan M."/>
            <person name="Ohm R."/>
            <person name="Pangilinan J."/>
            <person name="Park H.-J."/>
            <person name="Ramirez L."/>
            <person name="Alfaro M."/>
            <person name="Sun H."/>
            <person name="Tritt A."/>
            <person name="Yoshinaga Y."/>
            <person name="Zwiers L.-H."/>
            <person name="Turgeon B.G."/>
            <person name="Goodwin S.B."/>
            <person name="Spatafora J.W."/>
            <person name="Crous P.W."/>
            <person name="Grigoriev I.V."/>
        </authorList>
    </citation>
    <scope>NUCLEOTIDE SEQUENCE</scope>
    <source>
        <strain evidence="3">P77</strain>
    </source>
</reference>